<accession>A0A9P6IQ43</accession>
<reference evidence="2" key="1">
    <citation type="journal article" date="2020" name="Fungal Divers.">
        <title>Resolving the Mortierellaceae phylogeny through synthesis of multi-gene phylogenetics and phylogenomics.</title>
        <authorList>
            <person name="Vandepol N."/>
            <person name="Liber J."/>
            <person name="Desiro A."/>
            <person name="Na H."/>
            <person name="Kennedy M."/>
            <person name="Barry K."/>
            <person name="Grigoriev I.V."/>
            <person name="Miller A.N."/>
            <person name="O'Donnell K."/>
            <person name="Stajich J.E."/>
            <person name="Bonito G."/>
        </authorList>
    </citation>
    <scope>NUCLEOTIDE SEQUENCE</scope>
    <source>
        <strain evidence="2">MES-2147</strain>
    </source>
</reference>
<dbReference type="Proteomes" id="UP000749646">
    <property type="component" value="Unassembled WGS sequence"/>
</dbReference>
<organism evidence="2 3">
    <name type="scientific">Modicella reniformis</name>
    <dbReference type="NCBI Taxonomy" id="1440133"/>
    <lineage>
        <taxon>Eukaryota</taxon>
        <taxon>Fungi</taxon>
        <taxon>Fungi incertae sedis</taxon>
        <taxon>Mucoromycota</taxon>
        <taxon>Mortierellomycotina</taxon>
        <taxon>Mortierellomycetes</taxon>
        <taxon>Mortierellales</taxon>
        <taxon>Mortierellaceae</taxon>
        <taxon>Modicella</taxon>
    </lineage>
</organism>
<dbReference type="EMBL" id="JAAAHW010008524">
    <property type="protein sequence ID" value="KAF9944174.1"/>
    <property type="molecule type" value="Genomic_DNA"/>
</dbReference>
<dbReference type="AlphaFoldDB" id="A0A9P6IQ43"/>
<feature type="non-terminal residue" evidence="2">
    <location>
        <position position="1"/>
    </location>
</feature>
<feature type="compositionally biased region" description="Low complexity" evidence="1">
    <location>
        <begin position="74"/>
        <end position="86"/>
    </location>
</feature>
<evidence type="ECO:0000313" key="2">
    <source>
        <dbReference type="EMBL" id="KAF9944174.1"/>
    </source>
</evidence>
<protein>
    <submittedName>
        <fullName evidence="2">Uncharacterized protein</fullName>
    </submittedName>
</protein>
<evidence type="ECO:0000256" key="1">
    <source>
        <dbReference type="SAM" id="MobiDB-lite"/>
    </source>
</evidence>
<name>A0A9P6IQ43_9FUNG</name>
<gene>
    <name evidence="2" type="ORF">BGZ65_012491</name>
</gene>
<keyword evidence="3" id="KW-1185">Reference proteome</keyword>
<sequence length="104" mass="12015">TETIVKIHHPDGSIEETVTRENHGQQDGYGSNHWSHQQPRRHGGRQHRLESDEDGERDSVAAIVAEAMATEKLASQQQQQQEQASENSRNWPPKAWIRRQKRDE</sequence>
<feature type="compositionally biased region" description="Basic and acidic residues" evidence="1">
    <location>
        <begin position="8"/>
        <end position="24"/>
    </location>
</feature>
<dbReference type="OrthoDB" id="2441427at2759"/>
<evidence type="ECO:0000313" key="3">
    <source>
        <dbReference type="Proteomes" id="UP000749646"/>
    </source>
</evidence>
<proteinExistence type="predicted"/>
<comment type="caution">
    <text evidence="2">The sequence shown here is derived from an EMBL/GenBank/DDBJ whole genome shotgun (WGS) entry which is preliminary data.</text>
</comment>
<feature type="region of interest" description="Disordered" evidence="1">
    <location>
        <begin position="1"/>
        <end position="104"/>
    </location>
</feature>